<dbReference type="PANTHER" id="PTHR11516:SF60">
    <property type="entry name" value="PYRUVATE DEHYDROGENASE E1 COMPONENT SUBUNIT ALPHA"/>
    <property type="match status" value="1"/>
</dbReference>
<comment type="cofactor">
    <cofactor evidence="1">
        <name>thiamine diphosphate</name>
        <dbReference type="ChEBI" id="CHEBI:58937"/>
    </cofactor>
</comment>
<dbReference type="EMBL" id="LCDO01000007">
    <property type="protein sequence ID" value="KKS56676.1"/>
    <property type="molecule type" value="Genomic_DNA"/>
</dbReference>
<dbReference type="GO" id="GO:0006086">
    <property type="term" value="P:pyruvate decarboxylation to acetyl-CoA"/>
    <property type="evidence" value="ECO:0007669"/>
    <property type="project" value="TreeGrafter"/>
</dbReference>
<sequence>MNTKKNVFVRMFETLSLIRAVGEKIVEEYSKQEMKCPVHLSIGQEASAVGVCASLEKGDVAFSNHRCHAHYIAKGGNLNKMIAELYGRETGCTGGWGGSMHLTDIEAGLLGSSSIVSGSISIAVGAAMALKMQKKNNVSVAFFGDGAAEEGVFYESMNFASIMKLPVVFVCENNRLAVDTELHIRQPDNIYERGVHLGVPGYRIDSQNAIQVYAVAKKAIDECRKIKRPVLLECVVERWAGHVSPNYTPTSNCPVNNLKMELLDKGLISEVEAEEIHRANRKKIEKAFVFAQKSKNSSLERRFKC</sequence>
<feature type="domain" description="Dehydrogenase E1 component" evidence="4">
    <location>
        <begin position="15"/>
        <end position="297"/>
    </location>
</feature>
<dbReference type="Gene3D" id="3.40.50.970">
    <property type="match status" value="1"/>
</dbReference>
<keyword evidence="3" id="KW-0786">Thiamine pyrophosphate</keyword>
<dbReference type="InterPro" id="IPR001017">
    <property type="entry name" value="DH_E1"/>
</dbReference>
<reference evidence="5 6" key="1">
    <citation type="journal article" date="2015" name="Nature">
        <title>rRNA introns, odd ribosomes, and small enigmatic genomes across a large radiation of phyla.</title>
        <authorList>
            <person name="Brown C.T."/>
            <person name="Hug L.A."/>
            <person name="Thomas B.C."/>
            <person name="Sharon I."/>
            <person name="Castelle C.J."/>
            <person name="Singh A."/>
            <person name="Wilkins M.J."/>
            <person name="Williams K.H."/>
            <person name="Banfield J.F."/>
        </authorList>
    </citation>
    <scope>NUCLEOTIDE SEQUENCE [LARGE SCALE GENOMIC DNA]</scope>
</reference>
<dbReference type="InterPro" id="IPR029061">
    <property type="entry name" value="THDP-binding"/>
</dbReference>
<dbReference type="GO" id="GO:0004739">
    <property type="term" value="F:pyruvate dehydrogenase (acetyl-transferring) activity"/>
    <property type="evidence" value="ECO:0007669"/>
    <property type="project" value="TreeGrafter"/>
</dbReference>
<dbReference type="AlphaFoldDB" id="A0A0G1CDB3"/>
<gene>
    <name evidence="5" type="ORF">UV20_C0007G0013</name>
</gene>
<evidence type="ECO:0000256" key="1">
    <source>
        <dbReference type="ARBA" id="ARBA00001964"/>
    </source>
</evidence>
<evidence type="ECO:0000256" key="3">
    <source>
        <dbReference type="ARBA" id="ARBA00023052"/>
    </source>
</evidence>
<name>A0A0G1CDB3_9BACT</name>
<dbReference type="SUPFAM" id="SSF52518">
    <property type="entry name" value="Thiamin diphosphate-binding fold (THDP-binding)"/>
    <property type="match status" value="1"/>
</dbReference>
<dbReference type="InterPro" id="IPR050642">
    <property type="entry name" value="PDH_E1_Alpha_Subunit"/>
</dbReference>
<dbReference type="CDD" id="cd02000">
    <property type="entry name" value="TPP_E1_PDC_ADC_BCADC"/>
    <property type="match status" value="1"/>
</dbReference>
<dbReference type="Proteomes" id="UP000034837">
    <property type="component" value="Unassembled WGS sequence"/>
</dbReference>
<keyword evidence="5" id="KW-0670">Pyruvate</keyword>
<dbReference type="Pfam" id="PF00676">
    <property type="entry name" value="E1_dh"/>
    <property type="match status" value="1"/>
</dbReference>
<comment type="caution">
    <text evidence="5">The sequence shown here is derived from an EMBL/GenBank/DDBJ whole genome shotgun (WGS) entry which is preliminary data.</text>
</comment>
<accession>A0A0G1CDB3</accession>
<evidence type="ECO:0000313" key="5">
    <source>
        <dbReference type="EMBL" id="KKS56676.1"/>
    </source>
</evidence>
<evidence type="ECO:0000259" key="4">
    <source>
        <dbReference type="Pfam" id="PF00676"/>
    </source>
</evidence>
<proteinExistence type="predicted"/>
<organism evidence="5 6">
    <name type="scientific">Candidatus Magasanikbacteria bacterium GW2011_GWA2_42_32</name>
    <dbReference type="NCBI Taxonomy" id="1619039"/>
    <lineage>
        <taxon>Bacteria</taxon>
        <taxon>Candidatus Magasanikiibacteriota</taxon>
    </lineage>
</organism>
<evidence type="ECO:0000313" key="6">
    <source>
        <dbReference type="Proteomes" id="UP000034837"/>
    </source>
</evidence>
<evidence type="ECO:0000256" key="2">
    <source>
        <dbReference type="ARBA" id="ARBA00023002"/>
    </source>
</evidence>
<dbReference type="PANTHER" id="PTHR11516">
    <property type="entry name" value="PYRUVATE DEHYDROGENASE E1 COMPONENT, ALPHA SUBUNIT BACTERIAL AND ORGANELLAR"/>
    <property type="match status" value="1"/>
</dbReference>
<keyword evidence="2" id="KW-0560">Oxidoreductase</keyword>
<protein>
    <submittedName>
        <fullName evidence="5">Pyruvate dehydrogenase (Acetyl-transferring)</fullName>
    </submittedName>
</protein>
<dbReference type="PATRIC" id="fig|1619039.3.peg.861"/>